<evidence type="ECO:0000256" key="1">
    <source>
        <dbReference type="SAM" id="Phobius"/>
    </source>
</evidence>
<gene>
    <name evidence="2" type="ORF">HMPREF9456_01620</name>
</gene>
<dbReference type="Proteomes" id="UP000006420">
    <property type="component" value="Unassembled WGS sequence"/>
</dbReference>
<accession>F8X0K1</accession>
<dbReference type="STRING" id="742767.HMPREF9456_01620"/>
<reference evidence="2 3" key="1">
    <citation type="submission" date="2011-04" db="EMBL/GenBank/DDBJ databases">
        <title>The Genome Sequence of Dysgonomonas mossii DSM 22836.</title>
        <authorList>
            <consortium name="The Broad Institute Genome Sequencing Platform"/>
            <person name="Earl A."/>
            <person name="Ward D."/>
            <person name="Feldgarden M."/>
            <person name="Gevers D."/>
            <person name="Pudlo N."/>
            <person name="Martens E."/>
            <person name="Allen-Vercoe E."/>
            <person name="Young S.K."/>
            <person name="Zeng Q."/>
            <person name="Gargeya S."/>
            <person name="Fitzgerald M."/>
            <person name="Haas B."/>
            <person name="Abouelleil A."/>
            <person name="Alvarado L."/>
            <person name="Arachchi H.M."/>
            <person name="Berlin A."/>
            <person name="Brown A."/>
            <person name="Chapman S.B."/>
            <person name="Chen Z."/>
            <person name="Dunbar C."/>
            <person name="Freedman E."/>
            <person name="Gearin G."/>
            <person name="Gellesch M."/>
            <person name="Goldberg J."/>
            <person name="Griggs A."/>
            <person name="Gujja S."/>
            <person name="Heiman D."/>
            <person name="Howarth C."/>
            <person name="Larson L."/>
            <person name="Lui A."/>
            <person name="MacDonald P.J.P."/>
            <person name="Mehta T."/>
            <person name="Montmayeur A."/>
            <person name="Murphy C."/>
            <person name="Neiman D."/>
            <person name="Pearson M."/>
            <person name="Priest M."/>
            <person name="Roberts A."/>
            <person name="Saif S."/>
            <person name="Shea T."/>
            <person name="Shenoy N."/>
            <person name="Sisk P."/>
            <person name="Stolte C."/>
            <person name="Sykes S."/>
            <person name="Yandava C."/>
            <person name="Wortman J."/>
            <person name="Nusbaum C."/>
            <person name="Birren B."/>
        </authorList>
    </citation>
    <scope>NUCLEOTIDE SEQUENCE [LARGE SCALE GENOMIC DNA]</scope>
    <source>
        <strain evidence="2 3">DSM 22836</strain>
    </source>
</reference>
<organism evidence="2 3">
    <name type="scientific">Dysgonomonas mossii DSM 22836</name>
    <dbReference type="NCBI Taxonomy" id="742767"/>
    <lineage>
        <taxon>Bacteria</taxon>
        <taxon>Pseudomonadati</taxon>
        <taxon>Bacteroidota</taxon>
        <taxon>Bacteroidia</taxon>
        <taxon>Bacteroidales</taxon>
        <taxon>Dysgonomonadaceae</taxon>
        <taxon>Dysgonomonas</taxon>
    </lineage>
</organism>
<keyword evidence="1" id="KW-1133">Transmembrane helix</keyword>
<evidence type="ECO:0000313" key="3">
    <source>
        <dbReference type="Proteomes" id="UP000006420"/>
    </source>
</evidence>
<keyword evidence="3" id="KW-1185">Reference proteome</keyword>
<sequence length="62" mass="7445">MKEERIEWVDIAKGLGIICVVMGHIFQSQMLAHKIIYLFHMPLFFIAFILSLIDLKLRRYFF</sequence>
<dbReference type="EMBL" id="ADLW01000006">
    <property type="protein sequence ID" value="EGK03553.1"/>
    <property type="molecule type" value="Genomic_DNA"/>
</dbReference>
<comment type="caution">
    <text evidence="2">The sequence shown here is derived from an EMBL/GenBank/DDBJ whole genome shotgun (WGS) entry which is preliminary data.</text>
</comment>
<keyword evidence="1" id="KW-0472">Membrane</keyword>
<proteinExistence type="predicted"/>
<evidence type="ECO:0000313" key="2">
    <source>
        <dbReference type="EMBL" id="EGK03553.1"/>
    </source>
</evidence>
<dbReference type="HOGENOM" id="CLU_2896892_0_0_10"/>
<evidence type="ECO:0008006" key="4">
    <source>
        <dbReference type="Google" id="ProtNLM"/>
    </source>
</evidence>
<feature type="transmembrane region" description="Helical" evidence="1">
    <location>
        <begin position="35"/>
        <end position="53"/>
    </location>
</feature>
<feature type="transmembrane region" description="Helical" evidence="1">
    <location>
        <begin position="12"/>
        <end position="29"/>
    </location>
</feature>
<protein>
    <recommendedName>
        <fullName evidence="4">Acyltransferase 3 domain-containing protein</fullName>
    </recommendedName>
</protein>
<name>F8X0K1_9BACT</name>
<keyword evidence="1" id="KW-0812">Transmembrane</keyword>
<dbReference type="AlphaFoldDB" id="F8X0K1"/>